<keyword evidence="6" id="KW-0067">ATP-binding</keyword>
<evidence type="ECO:0000256" key="3">
    <source>
        <dbReference type="ARBA" id="ARBA00022679"/>
    </source>
</evidence>
<keyword evidence="4" id="KW-0547">Nucleotide-binding</keyword>
<dbReference type="PANTHER" id="PTHR47634:SF9">
    <property type="entry name" value="PROTEIN KINASE DOMAIN-CONTAINING PROTEIN-RELATED"/>
    <property type="match status" value="1"/>
</dbReference>
<dbReference type="GO" id="GO:0005524">
    <property type="term" value="F:ATP binding"/>
    <property type="evidence" value="ECO:0007669"/>
    <property type="project" value="UniProtKB-KW"/>
</dbReference>
<evidence type="ECO:0000256" key="4">
    <source>
        <dbReference type="ARBA" id="ARBA00022741"/>
    </source>
</evidence>
<keyword evidence="3" id="KW-0808">Transferase</keyword>
<feature type="domain" description="Protein kinase" evidence="9">
    <location>
        <begin position="52"/>
        <end position="414"/>
    </location>
</feature>
<evidence type="ECO:0000256" key="8">
    <source>
        <dbReference type="ARBA" id="ARBA00048679"/>
    </source>
</evidence>
<evidence type="ECO:0000313" key="10">
    <source>
        <dbReference type="EMBL" id="KAJ5116178.1"/>
    </source>
</evidence>
<comment type="caution">
    <text evidence="10">The sequence shown here is derived from an EMBL/GenBank/DDBJ whole genome shotgun (WGS) entry which is preliminary data.</text>
</comment>
<dbReference type="InterPro" id="IPR051334">
    <property type="entry name" value="SRPK"/>
</dbReference>
<dbReference type="GO" id="GO:0000245">
    <property type="term" value="P:spliceosomal complex assembly"/>
    <property type="evidence" value="ECO:0007669"/>
    <property type="project" value="TreeGrafter"/>
</dbReference>
<dbReference type="SMART" id="SM00220">
    <property type="entry name" value="S_TKc"/>
    <property type="match status" value="1"/>
</dbReference>
<dbReference type="SUPFAM" id="SSF56112">
    <property type="entry name" value="Protein kinase-like (PK-like)"/>
    <property type="match status" value="1"/>
</dbReference>
<accession>A0A9W9KRZ2</accession>
<dbReference type="PROSITE" id="PS50011">
    <property type="entry name" value="PROTEIN_KINASE_DOM"/>
    <property type="match status" value="1"/>
</dbReference>
<dbReference type="OrthoDB" id="5979581at2759"/>
<sequence>MLSTTSTVSNESGRNPIFRPLYHYIEDMEPLERYGSGGYHPVLIGDRFQDRYQVVQKLGYCAYSTVWLSRDDVCNRHVALKICTADSNPHELTVLSDLSNSRQPSNQSLGKAMMPSVLDAFKIEGVNGTHACYVTHPARMSLDDAKDASYDRLFTLEVARALAAQLTVAVDYIHAQGLVHGDIRCGNVLAQLPPRFECDLDMKPETVTITRRDGEELSPCIPHHAIIPIWLGTRSDKLELPEARILLSDFGEAFYPEKEKKFESRTPLGSRAPESRFELVKPLSFPSDIWSLACSIWEIIGQRSLIDEFMADADDITRQYVDILGILPPEWWNAWKARGKKFSQDGKPINRERDPYQSWEDWFEYCVQKPREAERMPRIEPAERDALFSMLKSMLSFKPEDRPSAKEVLESEWMVKWALPECEKVWKSGIQS</sequence>
<dbReference type="Proteomes" id="UP001149165">
    <property type="component" value="Unassembled WGS sequence"/>
</dbReference>
<name>A0A9W9KRZ2_9EURO</name>
<dbReference type="GO" id="GO:0050684">
    <property type="term" value="P:regulation of mRNA processing"/>
    <property type="evidence" value="ECO:0007669"/>
    <property type="project" value="TreeGrafter"/>
</dbReference>
<evidence type="ECO:0000259" key="9">
    <source>
        <dbReference type="PROSITE" id="PS50011"/>
    </source>
</evidence>
<gene>
    <name evidence="10" type="ORF">N7456_000526</name>
</gene>
<reference evidence="10" key="2">
    <citation type="journal article" date="2023" name="IMA Fungus">
        <title>Comparative genomic study of the Penicillium genus elucidates a diverse pangenome and 15 lateral gene transfer events.</title>
        <authorList>
            <person name="Petersen C."/>
            <person name="Sorensen T."/>
            <person name="Nielsen M.R."/>
            <person name="Sondergaard T.E."/>
            <person name="Sorensen J.L."/>
            <person name="Fitzpatrick D.A."/>
            <person name="Frisvad J.C."/>
            <person name="Nielsen K.L."/>
        </authorList>
    </citation>
    <scope>NUCLEOTIDE SEQUENCE</scope>
    <source>
        <strain evidence="10">IBT 30069</strain>
    </source>
</reference>
<evidence type="ECO:0000256" key="1">
    <source>
        <dbReference type="ARBA" id="ARBA00012513"/>
    </source>
</evidence>
<comment type="catalytic activity">
    <reaction evidence="7">
        <text>L-threonyl-[protein] + ATP = O-phospho-L-threonyl-[protein] + ADP + H(+)</text>
        <dbReference type="Rhea" id="RHEA:46608"/>
        <dbReference type="Rhea" id="RHEA-COMP:11060"/>
        <dbReference type="Rhea" id="RHEA-COMP:11605"/>
        <dbReference type="ChEBI" id="CHEBI:15378"/>
        <dbReference type="ChEBI" id="CHEBI:30013"/>
        <dbReference type="ChEBI" id="CHEBI:30616"/>
        <dbReference type="ChEBI" id="CHEBI:61977"/>
        <dbReference type="ChEBI" id="CHEBI:456216"/>
        <dbReference type="EC" id="2.7.11.1"/>
    </reaction>
</comment>
<evidence type="ECO:0000256" key="6">
    <source>
        <dbReference type="ARBA" id="ARBA00022840"/>
    </source>
</evidence>
<dbReference type="PANTHER" id="PTHR47634">
    <property type="entry name" value="PROTEIN KINASE DOMAIN-CONTAINING PROTEIN-RELATED"/>
    <property type="match status" value="1"/>
</dbReference>
<dbReference type="Gene3D" id="3.30.200.20">
    <property type="entry name" value="Phosphorylase Kinase, domain 1"/>
    <property type="match status" value="1"/>
</dbReference>
<comment type="catalytic activity">
    <reaction evidence="8">
        <text>L-seryl-[protein] + ATP = O-phospho-L-seryl-[protein] + ADP + H(+)</text>
        <dbReference type="Rhea" id="RHEA:17989"/>
        <dbReference type="Rhea" id="RHEA-COMP:9863"/>
        <dbReference type="Rhea" id="RHEA-COMP:11604"/>
        <dbReference type="ChEBI" id="CHEBI:15378"/>
        <dbReference type="ChEBI" id="CHEBI:29999"/>
        <dbReference type="ChEBI" id="CHEBI:30616"/>
        <dbReference type="ChEBI" id="CHEBI:83421"/>
        <dbReference type="ChEBI" id="CHEBI:456216"/>
        <dbReference type="EC" id="2.7.11.1"/>
    </reaction>
</comment>
<organism evidence="10 11">
    <name type="scientific">Penicillium angulare</name>
    <dbReference type="NCBI Taxonomy" id="116970"/>
    <lineage>
        <taxon>Eukaryota</taxon>
        <taxon>Fungi</taxon>
        <taxon>Dikarya</taxon>
        <taxon>Ascomycota</taxon>
        <taxon>Pezizomycotina</taxon>
        <taxon>Eurotiomycetes</taxon>
        <taxon>Eurotiomycetidae</taxon>
        <taxon>Eurotiales</taxon>
        <taxon>Aspergillaceae</taxon>
        <taxon>Penicillium</taxon>
    </lineage>
</organism>
<evidence type="ECO:0000256" key="2">
    <source>
        <dbReference type="ARBA" id="ARBA00022527"/>
    </source>
</evidence>
<keyword evidence="2" id="KW-0723">Serine/threonine-protein kinase</keyword>
<dbReference type="AlphaFoldDB" id="A0A9W9KRZ2"/>
<dbReference type="InterPro" id="IPR011009">
    <property type="entry name" value="Kinase-like_dom_sf"/>
</dbReference>
<dbReference type="Gene3D" id="1.10.510.10">
    <property type="entry name" value="Transferase(Phosphotransferase) domain 1"/>
    <property type="match status" value="1"/>
</dbReference>
<dbReference type="Pfam" id="PF00069">
    <property type="entry name" value="Pkinase"/>
    <property type="match status" value="1"/>
</dbReference>
<keyword evidence="5" id="KW-0418">Kinase</keyword>
<evidence type="ECO:0000313" key="11">
    <source>
        <dbReference type="Proteomes" id="UP001149165"/>
    </source>
</evidence>
<dbReference type="EC" id="2.7.11.1" evidence="1"/>
<evidence type="ECO:0000256" key="5">
    <source>
        <dbReference type="ARBA" id="ARBA00022777"/>
    </source>
</evidence>
<dbReference type="GO" id="GO:0004674">
    <property type="term" value="F:protein serine/threonine kinase activity"/>
    <property type="evidence" value="ECO:0007669"/>
    <property type="project" value="UniProtKB-KW"/>
</dbReference>
<dbReference type="EMBL" id="JAPQKH010000001">
    <property type="protein sequence ID" value="KAJ5116178.1"/>
    <property type="molecule type" value="Genomic_DNA"/>
</dbReference>
<protein>
    <recommendedName>
        <fullName evidence="1">non-specific serine/threonine protein kinase</fullName>
        <ecNumber evidence="1">2.7.11.1</ecNumber>
    </recommendedName>
</protein>
<dbReference type="InterPro" id="IPR000719">
    <property type="entry name" value="Prot_kinase_dom"/>
</dbReference>
<proteinExistence type="predicted"/>
<keyword evidence="11" id="KW-1185">Reference proteome</keyword>
<evidence type="ECO:0000256" key="7">
    <source>
        <dbReference type="ARBA" id="ARBA00047899"/>
    </source>
</evidence>
<reference evidence="10" key="1">
    <citation type="submission" date="2022-11" db="EMBL/GenBank/DDBJ databases">
        <authorList>
            <person name="Petersen C."/>
        </authorList>
    </citation>
    <scope>NUCLEOTIDE SEQUENCE</scope>
    <source>
        <strain evidence="10">IBT 30069</strain>
    </source>
</reference>